<proteinExistence type="predicted"/>
<organism evidence="7 8">
    <name type="scientific">Mediterraneibacter hominis</name>
    <dbReference type="NCBI Taxonomy" id="2763054"/>
    <lineage>
        <taxon>Bacteria</taxon>
        <taxon>Bacillati</taxon>
        <taxon>Bacillota</taxon>
        <taxon>Clostridia</taxon>
        <taxon>Lachnospirales</taxon>
        <taxon>Lachnospiraceae</taxon>
        <taxon>Mediterraneibacter</taxon>
    </lineage>
</organism>
<evidence type="ECO:0000256" key="1">
    <source>
        <dbReference type="ARBA" id="ARBA00004370"/>
    </source>
</evidence>
<keyword evidence="3" id="KW-0808">Transferase</keyword>
<protein>
    <submittedName>
        <fullName evidence="7">Sensor histidine kinase</fullName>
    </submittedName>
</protein>
<evidence type="ECO:0000256" key="2">
    <source>
        <dbReference type="ARBA" id="ARBA00022553"/>
    </source>
</evidence>
<dbReference type="InterPro" id="IPR003594">
    <property type="entry name" value="HATPase_dom"/>
</dbReference>
<dbReference type="InterPro" id="IPR050640">
    <property type="entry name" value="Bact_2-comp_sensor_kinase"/>
</dbReference>
<keyword evidence="8" id="KW-1185">Reference proteome</keyword>
<comment type="subcellular location">
    <subcellularLocation>
        <location evidence="1">Membrane</location>
    </subcellularLocation>
</comment>
<evidence type="ECO:0000256" key="3">
    <source>
        <dbReference type="ARBA" id="ARBA00022679"/>
    </source>
</evidence>
<reference evidence="7" key="1">
    <citation type="submission" date="2020-08" db="EMBL/GenBank/DDBJ databases">
        <title>Genome public.</title>
        <authorList>
            <person name="Liu C."/>
            <person name="Sun Q."/>
        </authorList>
    </citation>
    <scope>NUCLEOTIDE SEQUENCE</scope>
    <source>
        <strain evidence="7">NSJ-55</strain>
    </source>
</reference>
<dbReference type="EMBL" id="JACOPF010000001">
    <property type="protein sequence ID" value="MBC5688792.1"/>
    <property type="molecule type" value="Genomic_DNA"/>
</dbReference>
<keyword evidence="5" id="KW-1133">Transmembrane helix</keyword>
<dbReference type="Proteomes" id="UP000652477">
    <property type="component" value="Unassembled WGS sequence"/>
</dbReference>
<sequence length="589" mass="67095">MRKFREKFMNQSLQVKLVVLLAILIAALEAVSLIIFGRVLSENYEKQIADSKAETLVQIAANIDGSLYDVVEEMIFIRDSLQGQRSAENEEQSDIQYLNNNILYRSYFNDLVSKGNNYELVDSMLVLTTGESHFFSVNAAKSIDNPDILEAVWRDFQPQKPCTWTGIINGSYYTSSYEKEIISILMPVNGLGSGGKALLAVNLSAEQTADYMERLGNGSERLLLDCGGGSVSVGAGSEKEQAEILRKNGVDEREKYVILKEELASNHWSLYMICLKEDMHAGIFTFSASLLFLILAAGCVILVIGYFVVSFITKPLNKMTSIIIENGENPEFPERFPVRYRDEVGVMANAYNQMMDKIHSLMEKIAGEQQQNKRNYLKLLQLQIKPHFLYNSLEATRFLVEMQDKKAVEMIDAIGRFYKLSLSGVQDIVSLAEEKEHLSCYMKILKLRYSSKYNYEIDIPEELEQYEIVKFSLQPLVENAVYHGVKMARGKGFIRIYVRKQEEEITIHIWDNGAGIKREKLEEIQRELEKCECSTKKEHIGIINVHQRIRMFFAGKYGVSIDSEEGVFTEVVIHIPSKKYRGGELCTNC</sequence>
<dbReference type="InterPro" id="IPR036890">
    <property type="entry name" value="HATPase_C_sf"/>
</dbReference>
<evidence type="ECO:0000313" key="7">
    <source>
        <dbReference type="EMBL" id="MBC5688792.1"/>
    </source>
</evidence>
<comment type="caution">
    <text evidence="7">The sequence shown here is derived from an EMBL/GenBank/DDBJ whole genome shotgun (WGS) entry which is preliminary data.</text>
</comment>
<dbReference type="Pfam" id="PF06580">
    <property type="entry name" value="His_kinase"/>
    <property type="match status" value="1"/>
</dbReference>
<feature type="transmembrane region" description="Helical" evidence="5">
    <location>
        <begin position="283"/>
        <end position="309"/>
    </location>
</feature>
<dbReference type="CDD" id="cd06225">
    <property type="entry name" value="HAMP"/>
    <property type="match status" value="1"/>
</dbReference>
<keyword evidence="5" id="KW-0812">Transmembrane</keyword>
<evidence type="ECO:0000256" key="4">
    <source>
        <dbReference type="ARBA" id="ARBA00022777"/>
    </source>
</evidence>
<dbReference type="Pfam" id="PF02518">
    <property type="entry name" value="HATPase_c"/>
    <property type="match status" value="1"/>
</dbReference>
<evidence type="ECO:0000259" key="6">
    <source>
        <dbReference type="PROSITE" id="PS50885"/>
    </source>
</evidence>
<evidence type="ECO:0000256" key="5">
    <source>
        <dbReference type="SAM" id="Phobius"/>
    </source>
</evidence>
<dbReference type="InterPro" id="IPR010559">
    <property type="entry name" value="Sig_transdc_His_kin_internal"/>
</dbReference>
<dbReference type="Gene3D" id="3.30.565.10">
    <property type="entry name" value="Histidine kinase-like ATPase, C-terminal domain"/>
    <property type="match status" value="1"/>
</dbReference>
<dbReference type="GO" id="GO:0000155">
    <property type="term" value="F:phosphorelay sensor kinase activity"/>
    <property type="evidence" value="ECO:0007669"/>
    <property type="project" value="InterPro"/>
</dbReference>
<keyword evidence="5" id="KW-0472">Membrane</keyword>
<keyword evidence="2" id="KW-0597">Phosphoprotein</keyword>
<name>A0A923LHC5_9FIRM</name>
<dbReference type="PANTHER" id="PTHR34220:SF7">
    <property type="entry name" value="SENSOR HISTIDINE KINASE YPDA"/>
    <property type="match status" value="1"/>
</dbReference>
<evidence type="ECO:0000313" key="8">
    <source>
        <dbReference type="Proteomes" id="UP000652477"/>
    </source>
</evidence>
<dbReference type="PANTHER" id="PTHR34220">
    <property type="entry name" value="SENSOR HISTIDINE KINASE YPDA"/>
    <property type="match status" value="1"/>
</dbReference>
<dbReference type="PROSITE" id="PS50885">
    <property type="entry name" value="HAMP"/>
    <property type="match status" value="1"/>
</dbReference>
<gene>
    <name evidence="7" type="ORF">H8S37_07630</name>
</gene>
<dbReference type="RefSeq" id="WP_186875386.1">
    <property type="nucleotide sequence ID" value="NZ_JACOPF010000001.1"/>
</dbReference>
<dbReference type="AlphaFoldDB" id="A0A923LHC5"/>
<dbReference type="GO" id="GO:0016020">
    <property type="term" value="C:membrane"/>
    <property type="evidence" value="ECO:0007669"/>
    <property type="project" value="UniProtKB-SubCell"/>
</dbReference>
<dbReference type="Gene3D" id="6.10.340.10">
    <property type="match status" value="1"/>
</dbReference>
<accession>A0A923LHC5</accession>
<dbReference type="SMART" id="SM00304">
    <property type="entry name" value="HAMP"/>
    <property type="match status" value="1"/>
</dbReference>
<keyword evidence="4 7" id="KW-0418">Kinase</keyword>
<dbReference type="InterPro" id="IPR003660">
    <property type="entry name" value="HAMP_dom"/>
</dbReference>
<dbReference type="SUPFAM" id="SSF55874">
    <property type="entry name" value="ATPase domain of HSP90 chaperone/DNA topoisomerase II/histidine kinase"/>
    <property type="match status" value="1"/>
</dbReference>
<dbReference type="SUPFAM" id="SSF158472">
    <property type="entry name" value="HAMP domain-like"/>
    <property type="match status" value="1"/>
</dbReference>
<dbReference type="Pfam" id="PF00672">
    <property type="entry name" value="HAMP"/>
    <property type="match status" value="1"/>
</dbReference>
<feature type="domain" description="HAMP" evidence="6">
    <location>
        <begin position="310"/>
        <end position="363"/>
    </location>
</feature>